<proteinExistence type="predicted"/>
<accession>A0A022R058</accession>
<sequence length="15" mass="1688">KIEGTNSTRQPTCPR</sequence>
<dbReference type="Proteomes" id="UP000030748">
    <property type="component" value="Unassembled WGS sequence"/>
</dbReference>
<protein>
    <submittedName>
        <fullName evidence="1">Uncharacterized protein</fullName>
    </submittedName>
</protein>
<keyword evidence="2" id="KW-1185">Reference proteome</keyword>
<feature type="non-terminal residue" evidence="1">
    <location>
        <position position="1"/>
    </location>
</feature>
<name>A0A022R058_ERYGU</name>
<evidence type="ECO:0000313" key="2">
    <source>
        <dbReference type="Proteomes" id="UP000030748"/>
    </source>
</evidence>
<organism evidence="1 2">
    <name type="scientific">Erythranthe guttata</name>
    <name type="common">Yellow monkey flower</name>
    <name type="synonym">Mimulus guttatus</name>
    <dbReference type="NCBI Taxonomy" id="4155"/>
    <lineage>
        <taxon>Eukaryota</taxon>
        <taxon>Viridiplantae</taxon>
        <taxon>Streptophyta</taxon>
        <taxon>Embryophyta</taxon>
        <taxon>Tracheophyta</taxon>
        <taxon>Spermatophyta</taxon>
        <taxon>Magnoliopsida</taxon>
        <taxon>eudicotyledons</taxon>
        <taxon>Gunneridae</taxon>
        <taxon>Pentapetalae</taxon>
        <taxon>asterids</taxon>
        <taxon>lamiids</taxon>
        <taxon>Lamiales</taxon>
        <taxon>Phrymaceae</taxon>
        <taxon>Erythranthe</taxon>
    </lineage>
</organism>
<gene>
    <name evidence="1" type="ORF">MIMGU_mgv1a0234682mg</name>
</gene>
<dbReference type="EMBL" id="KI630880">
    <property type="protein sequence ID" value="EYU32185.1"/>
    <property type="molecule type" value="Genomic_DNA"/>
</dbReference>
<reference evidence="1 2" key="1">
    <citation type="journal article" date="2013" name="Proc. Natl. Acad. Sci. U.S.A.">
        <title>Fine-scale variation in meiotic recombination in Mimulus inferred from population shotgun sequencing.</title>
        <authorList>
            <person name="Hellsten U."/>
            <person name="Wright K.M."/>
            <person name="Jenkins J."/>
            <person name="Shu S."/>
            <person name="Yuan Y."/>
            <person name="Wessler S.R."/>
            <person name="Schmutz J."/>
            <person name="Willis J.H."/>
            <person name="Rokhsar D.S."/>
        </authorList>
    </citation>
    <scope>NUCLEOTIDE SEQUENCE [LARGE SCALE GENOMIC DNA]</scope>
    <source>
        <strain evidence="2">cv. DUN x IM62</strain>
    </source>
</reference>
<evidence type="ECO:0000313" key="1">
    <source>
        <dbReference type="EMBL" id="EYU32185.1"/>
    </source>
</evidence>